<keyword evidence="3" id="KW-0238">DNA-binding</keyword>
<feature type="compositionally biased region" description="Basic and acidic residues" evidence="7">
    <location>
        <begin position="31"/>
        <end position="41"/>
    </location>
</feature>
<dbReference type="EMBL" id="JBBXMP010000357">
    <property type="protein sequence ID" value="KAL0058157.1"/>
    <property type="molecule type" value="Genomic_DNA"/>
</dbReference>
<dbReference type="PANTHER" id="PTHR46542">
    <property type="entry name" value="X-BOX BINDING PROTEIN 1"/>
    <property type="match status" value="1"/>
</dbReference>
<feature type="compositionally biased region" description="Basic and acidic residues" evidence="7">
    <location>
        <begin position="95"/>
        <end position="107"/>
    </location>
</feature>
<evidence type="ECO:0000256" key="2">
    <source>
        <dbReference type="ARBA" id="ARBA00023015"/>
    </source>
</evidence>
<evidence type="ECO:0000259" key="8">
    <source>
        <dbReference type="PROSITE" id="PS50217"/>
    </source>
</evidence>
<feature type="region of interest" description="Disordered" evidence="7">
    <location>
        <begin position="421"/>
        <end position="441"/>
    </location>
</feature>
<feature type="compositionally biased region" description="Low complexity" evidence="7">
    <location>
        <begin position="337"/>
        <end position="349"/>
    </location>
</feature>
<evidence type="ECO:0000256" key="3">
    <source>
        <dbReference type="ARBA" id="ARBA00023125"/>
    </source>
</evidence>
<dbReference type="Pfam" id="PF00170">
    <property type="entry name" value="bZIP_1"/>
    <property type="match status" value="1"/>
</dbReference>
<evidence type="ECO:0000256" key="7">
    <source>
        <dbReference type="SAM" id="MobiDB-lite"/>
    </source>
</evidence>
<protein>
    <recommendedName>
        <fullName evidence="6">X-box-binding protein 1</fullName>
    </recommendedName>
</protein>
<organism evidence="9 10">
    <name type="scientific">Marasmius tenuissimus</name>
    <dbReference type="NCBI Taxonomy" id="585030"/>
    <lineage>
        <taxon>Eukaryota</taxon>
        <taxon>Fungi</taxon>
        <taxon>Dikarya</taxon>
        <taxon>Basidiomycota</taxon>
        <taxon>Agaricomycotina</taxon>
        <taxon>Agaricomycetes</taxon>
        <taxon>Agaricomycetidae</taxon>
        <taxon>Agaricales</taxon>
        <taxon>Marasmiineae</taxon>
        <taxon>Marasmiaceae</taxon>
        <taxon>Marasmius</taxon>
    </lineage>
</organism>
<feature type="compositionally biased region" description="Low complexity" evidence="7">
    <location>
        <begin position="159"/>
        <end position="196"/>
    </location>
</feature>
<proteinExistence type="predicted"/>
<reference evidence="9 10" key="1">
    <citation type="submission" date="2024-05" db="EMBL/GenBank/DDBJ databases">
        <title>A draft genome resource for the thread blight pathogen Marasmius tenuissimus strain MS-2.</title>
        <authorList>
            <person name="Yulfo-Soto G.E."/>
            <person name="Baruah I.K."/>
            <person name="Amoako-Attah I."/>
            <person name="Bukari Y."/>
            <person name="Meinhardt L.W."/>
            <person name="Bailey B.A."/>
            <person name="Cohen S.P."/>
        </authorList>
    </citation>
    <scope>NUCLEOTIDE SEQUENCE [LARGE SCALE GENOMIC DNA]</scope>
    <source>
        <strain evidence="9 10">MS-2</strain>
    </source>
</reference>
<name>A0ABR2Z907_9AGAR</name>
<feature type="compositionally biased region" description="Basic and acidic residues" evidence="7">
    <location>
        <begin position="63"/>
        <end position="78"/>
    </location>
</feature>
<accession>A0ABR2Z907</accession>
<dbReference type="PANTHER" id="PTHR46542:SF1">
    <property type="entry name" value="X-BOX BINDING PROTEIN 1"/>
    <property type="match status" value="1"/>
</dbReference>
<feature type="compositionally biased region" description="Polar residues" evidence="7">
    <location>
        <begin position="421"/>
        <end position="440"/>
    </location>
</feature>
<dbReference type="SUPFAM" id="SSF57959">
    <property type="entry name" value="Leucine zipper domain"/>
    <property type="match status" value="1"/>
</dbReference>
<evidence type="ECO:0000256" key="6">
    <source>
        <dbReference type="ARBA" id="ARBA00040165"/>
    </source>
</evidence>
<dbReference type="InterPro" id="IPR052470">
    <property type="entry name" value="ER_Stress-Reg_TF"/>
</dbReference>
<feature type="region of interest" description="Disordered" evidence="7">
    <location>
        <begin position="149"/>
        <end position="222"/>
    </location>
</feature>
<dbReference type="CDD" id="cd14812">
    <property type="entry name" value="bZIP_u3"/>
    <property type="match status" value="1"/>
</dbReference>
<keyword evidence="10" id="KW-1185">Reference proteome</keyword>
<dbReference type="PROSITE" id="PS50217">
    <property type="entry name" value="BZIP"/>
    <property type="match status" value="1"/>
</dbReference>
<dbReference type="PROSITE" id="PS00036">
    <property type="entry name" value="BZIP_BASIC"/>
    <property type="match status" value="1"/>
</dbReference>
<dbReference type="Gene3D" id="1.20.5.170">
    <property type="match status" value="1"/>
</dbReference>
<feature type="region of interest" description="Disordered" evidence="7">
    <location>
        <begin position="337"/>
        <end position="356"/>
    </location>
</feature>
<comment type="caution">
    <text evidence="9">The sequence shown here is derived from an EMBL/GenBank/DDBJ whole genome shotgun (WGS) entry which is preliminary data.</text>
</comment>
<feature type="domain" description="BZIP" evidence="8">
    <location>
        <begin position="37"/>
        <end position="84"/>
    </location>
</feature>
<keyword evidence="2" id="KW-0805">Transcription regulation</keyword>
<sequence>MSDSHSYSSPTPEPEPSAPGPSNTNPRKRARSEVSPEERREARAHRNRIAAQNSRDRKKAHFSHLEQRVAELEDENKRLRASMSLPSASTAGTAKTKEEEERKEKENAELRARIATLEQGLEAVVKAFTGQTTTNGTMTMATAGVIPTQSSVPFGGVVSSSTTTTPSSHPSTSATSTPPTTLTPSTDLSATTATPFSPAPSPSIHDLFSTPMSQSSASLPSIPTFTPLTPITPVTYLPDTGGEYTGSSPCFPAAGGSELSLDLYASALTPSQDNSSTIDTTAASSDSSCPPIALDDAAMETLFREILVNAHHGQDEGEDIDAGAKAEGVPSVDLLEGAGQQQAQAQGTTETEKTASAQVGVVGEATELMGSGGLVGSEMGFGMTDMEFDFENIGMDMDTSGISATWLNDDTTRLLEDLVASASTSNDATEPSTPPTSMSWESFEASLKASGVY</sequence>
<evidence type="ECO:0000313" key="9">
    <source>
        <dbReference type="EMBL" id="KAL0058157.1"/>
    </source>
</evidence>
<evidence type="ECO:0000256" key="4">
    <source>
        <dbReference type="ARBA" id="ARBA00023163"/>
    </source>
</evidence>
<keyword evidence="4" id="KW-0804">Transcription</keyword>
<gene>
    <name evidence="9" type="ORF">AAF712_015182</name>
</gene>
<evidence type="ECO:0000256" key="1">
    <source>
        <dbReference type="ARBA" id="ARBA00022843"/>
    </source>
</evidence>
<evidence type="ECO:0000313" key="10">
    <source>
        <dbReference type="Proteomes" id="UP001437256"/>
    </source>
</evidence>
<dbReference type="SMART" id="SM00338">
    <property type="entry name" value="BRLZ"/>
    <property type="match status" value="1"/>
</dbReference>
<dbReference type="InterPro" id="IPR004827">
    <property type="entry name" value="bZIP"/>
</dbReference>
<dbReference type="Proteomes" id="UP001437256">
    <property type="component" value="Unassembled WGS sequence"/>
</dbReference>
<keyword evidence="5" id="KW-0539">Nucleus</keyword>
<feature type="compositionally biased region" description="Low complexity" evidence="7">
    <location>
        <begin position="1"/>
        <end position="10"/>
    </location>
</feature>
<feature type="region of interest" description="Disordered" evidence="7">
    <location>
        <begin position="1"/>
        <end position="107"/>
    </location>
</feature>
<evidence type="ECO:0000256" key="5">
    <source>
        <dbReference type="ARBA" id="ARBA00023242"/>
    </source>
</evidence>
<keyword evidence="1" id="KW-0832">Ubl conjugation</keyword>
<dbReference type="InterPro" id="IPR046347">
    <property type="entry name" value="bZIP_sf"/>
</dbReference>